<feature type="compositionally biased region" description="Basic and acidic residues" evidence="1">
    <location>
        <begin position="379"/>
        <end position="391"/>
    </location>
</feature>
<evidence type="ECO:0000256" key="2">
    <source>
        <dbReference type="SAM" id="Phobius"/>
    </source>
</evidence>
<dbReference type="PANTHER" id="PTHR33371:SF18">
    <property type="entry name" value="MCE-FAMILY PROTEIN MCE3C"/>
    <property type="match status" value="1"/>
</dbReference>
<dbReference type="PANTHER" id="PTHR33371">
    <property type="entry name" value="INTERMEMBRANE PHOSPHOLIPID TRANSPORT SYSTEM BINDING PROTEIN MLAD-RELATED"/>
    <property type="match status" value="1"/>
</dbReference>
<dbReference type="Pfam" id="PF02470">
    <property type="entry name" value="MlaD"/>
    <property type="match status" value="1"/>
</dbReference>
<evidence type="ECO:0000256" key="1">
    <source>
        <dbReference type="SAM" id="MobiDB-lite"/>
    </source>
</evidence>
<evidence type="ECO:0000259" key="3">
    <source>
        <dbReference type="Pfam" id="PF02470"/>
    </source>
</evidence>
<evidence type="ECO:0000313" key="6">
    <source>
        <dbReference type="Proteomes" id="UP001206895"/>
    </source>
</evidence>
<dbReference type="InterPro" id="IPR024516">
    <property type="entry name" value="Mce_C"/>
</dbReference>
<comment type="caution">
    <text evidence="5">The sequence shown here is derived from an EMBL/GenBank/DDBJ whole genome shotgun (WGS) entry which is preliminary data.</text>
</comment>
<reference evidence="5 6" key="1">
    <citation type="submission" date="2022-06" db="EMBL/GenBank/DDBJ databases">
        <title>Genomic Encyclopedia of Archaeal and Bacterial Type Strains, Phase II (KMG-II): from individual species to whole genera.</title>
        <authorList>
            <person name="Goeker M."/>
        </authorList>
    </citation>
    <scope>NUCLEOTIDE SEQUENCE [LARGE SCALE GENOMIC DNA]</scope>
    <source>
        <strain evidence="5 6">DSM 44693</strain>
    </source>
</reference>
<organism evidence="5 6">
    <name type="scientific">Williamsia maris</name>
    <dbReference type="NCBI Taxonomy" id="72806"/>
    <lineage>
        <taxon>Bacteria</taxon>
        <taxon>Bacillati</taxon>
        <taxon>Actinomycetota</taxon>
        <taxon>Actinomycetes</taxon>
        <taxon>Mycobacteriales</taxon>
        <taxon>Nocardiaceae</taxon>
        <taxon>Williamsia</taxon>
    </lineage>
</organism>
<dbReference type="PRINTS" id="PR01782">
    <property type="entry name" value="MCEVIRFACTOR"/>
</dbReference>
<feature type="domain" description="Mammalian cell entry C-terminal" evidence="4">
    <location>
        <begin position="147"/>
        <end position="320"/>
    </location>
</feature>
<name>A0ABT1HEM8_9NOCA</name>
<feature type="region of interest" description="Disordered" evidence="1">
    <location>
        <begin position="378"/>
        <end position="404"/>
    </location>
</feature>
<keyword evidence="6" id="KW-1185">Reference proteome</keyword>
<keyword evidence="2" id="KW-0812">Transmembrane</keyword>
<dbReference type="RefSeq" id="WP_372499888.1">
    <property type="nucleotide sequence ID" value="NZ_BAAAJQ010000001.1"/>
</dbReference>
<feature type="transmembrane region" description="Helical" evidence="2">
    <location>
        <begin position="36"/>
        <end position="56"/>
    </location>
</feature>
<protein>
    <submittedName>
        <fullName evidence="5">Phospholipid/cholesterol/gamma-HCH transport system substrate-binding protein</fullName>
    </submittedName>
</protein>
<gene>
    <name evidence="5" type="ORF">LX13_002531</name>
</gene>
<sequence length="404" mass="42480">MMASISDFLRGRRAPNPASATADAARSEGRGERTRAQIGIIGVVVTTLVVIVALQVDKLPYLSSGSIYTTYFDDAGGLKDGDVVVVSGVTIGTVKGIGLAKTDAGTKAKITFSMNDTVVVGTDSQASIKTETVLGRRNLTLIPRGSGRLTPGDSIPNRNTISPYSLTDALDDTTTSIAETDTGQLNDALNTLSATFAGTPREVRGAVDGVSRLSKSIADRDDALTLLLSRAKGVTDVIAKRSGQINSLLVDANSLLGELQARRFAVGQLIVGIKDVTAELSGFIADNNAQLAPVLGKLNRVLKILQDNSDNLKQTLDRLGPYANVLGEAVASGPYFSSLVGVPTFGDYTSVFLNLLQQKYPEAAKALSYTGLLPPKVFLRPDQESDPDRSIPEVGSPRDGSGGR</sequence>
<keyword evidence="2" id="KW-1133">Transmembrane helix</keyword>
<dbReference type="InterPro" id="IPR003399">
    <property type="entry name" value="Mce/MlaD"/>
</dbReference>
<evidence type="ECO:0000313" key="5">
    <source>
        <dbReference type="EMBL" id="MCP2176712.1"/>
    </source>
</evidence>
<accession>A0ABT1HEM8</accession>
<feature type="domain" description="Mce/MlaD" evidence="3">
    <location>
        <begin position="66"/>
        <end position="143"/>
    </location>
</feature>
<dbReference type="Proteomes" id="UP001206895">
    <property type="component" value="Unassembled WGS sequence"/>
</dbReference>
<evidence type="ECO:0000259" key="4">
    <source>
        <dbReference type="Pfam" id="PF11887"/>
    </source>
</evidence>
<dbReference type="Pfam" id="PF11887">
    <property type="entry name" value="Mce4_CUP1"/>
    <property type="match status" value="1"/>
</dbReference>
<proteinExistence type="predicted"/>
<dbReference type="EMBL" id="JAMTCJ010000002">
    <property type="protein sequence ID" value="MCP2176712.1"/>
    <property type="molecule type" value="Genomic_DNA"/>
</dbReference>
<dbReference type="NCBIfam" id="TIGR00996">
    <property type="entry name" value="Mtu_fam_mce"/>
    <property type="match status" value="1"/>
</dbReference>
<dbReference type="InterPro" id="IPR052336">
    <property type="entry name" value="MlaD_Phospholipid_Transporter"/>
</dbReference>
<keyword evidence="2" id="KW-0472">Membrane</keyword>
<dbReference type="InterPro" id="IPR005693">
    <property type="entry name" value="Mce"/>
</dbReference>